<feature type="domain" description="ABC transporter" evidence="8">
    <location>
        <begin position="354"/>
        <end position="566"/>
    </location>
</feature>
<dbReference type="PROSITE" id="PS50929">
    <property type="entry name" value="ABC_TM1F"/>
    <property type="match status" value="1"/>
</dbReference>
<evidence type="ECO:0000256" key="2">
    <source>
        <dbReference type="ARBA" id="ARBA00022692"/>
    </source>
</evidence>
<feature type="transmembrane region" description="Helical" evidence="7">
    <location>
        <begin position="61"/>
        <end position="79"/>
    </location>
</feature>
<feature type="transmembrane region" description="Helical" evidence="7">
    <location>
        <begin position="167"/>
        <end position="185"/>
    </location>
</feature>
<dbReference type="InterPro" id="IPR003439">
    <property type="entry name" value="ABC_transporter-like_ATP-bd"/>
</dbReference>
<dbReference type="Pfam" id="PF00664">
    <property type="entry name" value="ABC_membrane"/>
    <property type="match status" value="1"/>
</dbReference>
<evidence type="ECO:0000256" key="1">
    <source>
        <dbReference type="ARBA" id="ARBA00004651"/>
    </source>
</evidence>
<dbReference type="SUPFAM" id="SSF90123">
    <property type="entry name" value="ABC transporter transmembrane region"/>
    <property type="match status" value="1"/>
</dbReference>
<feature type="transmembrane region" description="Helical" evidence="7">
    <location>
        <begin position="28"/>
        <end position="49"/>
    </location>
</feature>
<dbReference type="NCBIfam" id="TIGR02857">
    <property type="entry name" value="CydD"/>
    <property type="match status" value="1"/>
</dbReference>
<dbReference type="InterPro" id="IPR036640">
    <property type="entry name" value="ABC1_TM_sf"/>
</dbReference>
<gene>
    <name evidence="10" type="primary">cydD</name>
    <name evidence="10" type="ORF">MWN33_10905</name>
</gene>
<dbReference type="InterPro" id="IPR027417">
    <property type="entry name" value="P-loop_NTPase"/>
</dbReference>
<keyword evidence="5 7" id="KW-1133">Transmembrane helix</keyword>
<dbReference type="InterPro" id="IPR014216">
    <property type="entry name" value="ABC_transptr_CydD"/>
</dbReference>
<feature type="transmembrane region" description="Helical" evidence="7">
    <location>
        <begin position="245"/>
        <end position="269"/>
    </location>
</feature>
<dbReference type="PANTHER" id="PTHR24221">
    <property type="entry name" value="ATP-BINDING CASSETTE SUB-FAMILY B"/>
    <property type="match status" value="1"/>
</dbReference>
<dbReference type="Proteomes" id="UP001202867">
    <property type="component" value="Unassembled WGS sequence"/>
</dbReference>
<dbReference type="InterPro" id="IPR039421">
    <property type="entry name" value="Type_1_exporter"/>
</dbReference>
<dbReference type="PROSITE" id="PS50893">
    <property type="entry name" value="ABC_TRANSPORTER_2"/>
    <property type="match status" value="1"/>
</dbReference>
<evidence type="ECO:0000259" key="9">
    <source>
        <dbReference type="PROSITE" id="PS50929"/>
    </source>
</evidence>
<dbReference type="EMBL" id="JALKCG010000003">
    <property type="protein sequence ID" value="MCK0208540.1"/>
    <property type="molecule type" value="Genomic_DNA"/>
</dbReference>
<keyword evidence="11" id="KW-1185">Reference proteome</keyword>
<dbReference type="PANTHER" id="PTHR24221:SF590">
    <property type="entry name" value="COMPONENT LINKED WITH THE ASSEMBLY OF CYTOCHROME' TRANSPORT TRANSMEMBRANE ATP-BINDING PROTEIN ABC TRANSPORTER CYDD-RELATED"/>
    <property type="match status" value="1"/>
</dbReference>
<evidence type="ECO:0000259" key="8">
    <source>
        <dbReference type="PROSITE" id="PS50893"/>
    </source>
</evidence>
<evidence type="ECO:0000256" key="5">
    <source>
        <dbReference type="ARBA" id="ARBA00022989"/>
    </source>
</evidence>
<proteinExistence type="predicted"/>
<keyword evidence="4" id="KW-0067">ATP-binding</keyword>
<evidence type="ECO:0000256" key="6">
    <source>
        <dbReference type="ARBA" id="ARBA00023136"/>
    </source>
</evidence>
<dbReference type="CDD" id="cd18584">
    <property type="entry name" value="ABC_6TM_AarD_CydD"/>
    <property type="match status" value="1"/>
</dbReference>
<dbReference type="RefSeq" id="WP_247200527.1">
    <property type="nucleotide sequence ID" value="NZ_JALKCG010000003.1"/>
</dbReference>
<reference evidence="11" key="2">
    <citation type="submission" date="2023-07" db="EMBL/GenBank/DDBJ databases">
        <title>Ancylobacter moscoviensis sp. nov., facultatively methylotrophic bacteria from activated sludge and the reclassification of Starkeya novella (Starkey 1934) Kelly et al. 2000 as Ancylobacter novellus comb. nov., Starkeya koreensis Im et al. 2006 as Ancylobacter koreensis comb.nov., Angulomicrobium tetraedrale Vasil'eva et al. 1986 as Ancylobacter tetraedralis comb. nov., Angulomicrobium amanitiforme Fritz et al. 2004 as Ancylobacter amanitiformis comb. nov. and Methylorhabdus multivorans Doronina et al. 1996 as Ancylobacter multivorans comb. nov. and emended description of the genus Ancylobacter.</title>
        <authorList>
            <person name="Doronina N."/>
            <person name="Chemodurova A."/>
            <person name="Grouzdev D."/>
            <person name="Koziaeva V."/>
            <person name="Shi W."/>
            <person name="Wu L."/>
            <person name="Kaparullina E."/>
        </authorList>
    </citation>
    <scope>NUCLEOTIDE SEQUENCE [LARGE SCALE GENOMIC DNA]</scope>
    <source>
        <strain evidence="11">Jip08</strain>
    </source>
</reference>
<protein>
    <submittedName>
        <fullName evidence="10">Thiol reductant ABC exporter subunit CydD</fullName>
    </submittedName>
</protein>
<sequence length="566" mass="58239">MPADMTASTDFAADAADASARTLRRAGLVHAVAPLLWIGQAALLSRVVADDIAAGSGSASTALLPALAIAALGIGRTLLEACAGRLAFRAARSELSRLRYEAARTLAHGSPLDIARAPSGRAASTLAEQAEAVLPYLARFGPARLRAALVPLVLFAVVLWFSWAAALVLALTAPFIPFFMALIGLRAQAASEEQLVALGGMNAFLLDRLRGLATLRAHKAVDDTARRLRTDAENLRRRTMKVLRIAFLSSAVLELFAAAGVAMVAAYVGLHLLGALTFGSWGVPLGLEHGLFVLLLAPAFYEPLRELAAIWHDRAAGRAGLEALRALARDGATLVGGDTPPAEADIRRLGPPAIAFEGVAFRHPGAPAALFEDFSLDVAPGEHVALFAPSGAGKSTLLALIAGLAAPDAGTVRIGGEALDAASAGRLRARMAHVGQSPHIFAGTLKGNASLGRPGIGGAALAGAFATARLEHVAMVRGPAPVGEAGRGMSGGEALRLALARLALAEGADLLLADEPTAHLDALTAHEVSDALMSLARGRTLIVATHDPALAARMDRIVRLDGEGAA</sequence>
<evidence type="ECO:0000256" key="3">
    <source>
        <dbReference type="ARBA" id="ARBA00022741"/>
    </source>
</evidence>
<dbReference type="InterPro" id="IPR003593">
    <property type="entry name" value="AAA+_ATPase"/>
</dbReference>
<evidence type="ECO:0000256" key="7">
    <source>
        <dbReference type="SAM" id="Phobius"/>
    </source>
</evidence>
<feature type="transmembrane region" description="Helical" evidence="7">
    <location>
        <begin position="143"/>
        <end position="161"/>
    </location>
</feature>
<accession>A0ABT0DMQ8</accession>
<keyword evidence="6 7" id="KW-0472">Membrane</keyword>
<comment type="subcellular location">
    <subcellularLocation>
        <location evidence="1">Cell membrane</location>
        <topology evidence="1">Multi-pass membrane protein</topology>
    </subcellularLocation>
</comment>
<evidence type="ECO:0000313" key="10">
    <source>
        <dbReference type="EMBL" id="MCK0208540.1"/>
    </source>
</evidence>
<dbReference type="InterPro" id="IPR011527">
    <property type="entry name" value="ABC1_TM_dom"/>
</dbReference>
<dbReference type="SMART" id="SM00382">
    <property type="entry name" value="AAA"/>
    <property type="match status" value="1"/>
</dbReference>
<feature type="domain" description="ABC transmembrane type-1" evidence="9">
    <location>
        <begin position="42"/>
        <end position="316"/>
    </location>
</feature>
<dbReference type="Gene3D" id="1.20.1560.10">
    <property type="entry name" value="ABC transporter type 1, transmembrane domain"/>
    <property type="match status" value="1"/>
</dbReference>
<dbReference type="Gene3D" id="3.40.50.300">
    <property type="entry name" value="P-loop containing nucleotide triphosphate hydrolases"/>
    <property type="match status" value="1"/>
</dbReference>
<dbReference type="SUPFAM" id="SSF52540">
    <property type="entry name" value="P-loop containing nucleoside triphosphate hydrolases"/>
    <property type="match status" value="1"/>
</dbReference>
<organism evidence="10 11">
    <name type="scientific">Ancylobacter koreensis</name>
    <dbReference type="NCBI Taxonomy" id="266121"/>
    <lineage>
        <taxon>Bacteria</taxon>
        <taxon>Pseudomonadati</taxon>
        <taxon>Pseudomonadota</taxon>
        <taxon>Alphaproteobacteria</taxon>
        <taxon>Hyphomicrobiales</taxon>
        <taxon>Xanthobacteraceae</taxon>
        <taxon>Ancylobacter</taxon>
    </lineage>
</organism>
<dbReference type="Pfam" id="PF00005">
    <property type="entry name" value="ABC_tran"/>
    <property type="match status" value="1"/>
</dbReference>
<evidence type="ECO:0000313" key="11">
    <source>
        <dbReference type="Proteomes" id="UP001202867"/>
    </source>
</evidence>
<keyword evidence="2 7" id="KW-0812">Transmembrane</keyword>
<name>A0ABT0DMQ8_9HYPH</name>
<evidence type="ECO:0000256" key="4">
    <source>
        <dbReference type="ARBA" id="ARBA00022840"/>
    </source>
</evidence>
<comment type="caution">
    <text evidence="10">The sequence shown here is derived from an EMBL/GenBank/DDBJ whole genome shotgun (WGS) entry which is preliminary data.</text>
</comment>
<reference evidence="10 11" key="1">
    <citation type="submission" date="2022-04" db="EMBL/GenBank/DDBJ databases">
        <authorList>
            <person name="Grouzdev D.S."/>
            <person name="Pantiukh K.S."/>
            <person name="Krutkina M.S."/>
        </authorList>
    </citation>
    <scope>NUCLEOTIDE SEQUENCE [LARGE SCALE GENOMIC DNA]</scope>
    <source>
        <strain evidence="10 11">Jip08</strain>
    </source>
</reference>
<keyword evidence="3" id="KW-0547">Nucleotide-binding</keyword>